<organism evidence="2 3">
    <name type="scientific">Colocasia esculenta</name>
    <name type="common">Wild taro</name>
    <name type="synonym">Arum esculentum</name>
    <dbReference type="NCBI Taxonomy" id="4460"/>
    <lineage>
        <taxon>Eukaryota</taxon>
        <taxon>Viridiplantae</taxon>
        <taxon>Streptophyta</taxon>
        <taxon>Embryophyta</taxon>
        <taxon>Tracheophyta</taxon>
        <taxon>Spermatophyta</taxon>
        <taxon>Magnoliopsida</taxon>
        <taxon>Liliopsida</taxon>
        <taxon>Araceae</taxon>
        <taxon>Aroideae</taxon>
        <taxon>Colocasieae</taxon>
        <taxon>Colocasia</taxon>
    </lineage>
</organism>
<protein>
    <submittedName>
        <fullName evidence="2">Uncharacterized protein</fullName>
    </submittedName>
</protein>
<feature type="compositionally biased region" description="Polar residues" evidence="1">
    <location>
        <begin position="34"/>
        <end position="48"/>
    </location>
</feature>
<accession>A0A843UBU2</accession>
<feature type="compositionally biased region" description="Basic and acidic residues" evidence="1">
    <location>
        <begin position="168"/>
        <end position="178"/>
    </location>
</feature>
<sequence>MLSSSIYRSSKTLSPQVSLRPINAFPFYVASSYGSTPSQGSFKRTPQGNHPKRSTAELLSGLLPHRGINSAALGNYRCYRTARSTPMWVTCSATSSRDFRAAHRVLTTVITAPGLRPHQRSSSPSSVVEAHLAPAQTGTYHHTRKTPPRKSFQAMASRGRCGAQAWDDEQRREERGEKQAPAPQGPTVLHPPPLVDYGVFMQGLV</sequence>
<dbReference type="Proteomes" id="UP000652761">
    <property type="component" value="Unassembled WGS sequence"/>
</dbReference>
<name>A0A843UBU2_COLES</name>
<feature type="region of interest" description="Disordered" evidence="1">
    <location>
        <begin position="34"/>
        <end position="54"/>
    </location>
</feature>
<proteinExistence type="predicted"/>
<evidence type="ECO:0000256" key="1">
    <source>
        <dbReference type="SAM" id="MobiDB-lite"/>
    </source>
</evidence>
<gene>
    <name evidence="2" type="ORF">Taro_013423</name>
</gene>
<comment type="caution">
    <text evidence="2">The sequence shown here is derived from an EMBL/GenBank/DDBJ whole genome shotgun (WGS) entry which is preliminary data.</text>
</comment>
<evidence type="ECO:0000313" key="3">
    <source>
        <dbReference type="Proteomes" id="UP000652761"/>
    </source>
</evidence>
<dbReference type="EMBL" id="NMUH01000538">
    <property type="protein sequence ID" value="MQL80975.1"/>
    <property type="molecule type" value="Genomic_DNA"/>
</dbReference>
<dbReference type="AlphaFoldDB" id="A0A843UBU2"/>
<keyword evidence="3" id="KW-1185">Reference proteome</keyword>
<reference evidence="2" key="1">
    <citation type="submission" date="2017-07" db="EMBL/GenBank/DDBJ databases">
        <title>Taro Niue Genome Assembly and Annotation.</title>
        <authorList>
            <person name="Atibalentja N."/>
            <person name="Keating K."/>
            <person name="Fields C.J."/>
        </authorList>
    </citation>
    <scope>NUCLEOTIDE SEQUENCE</scope>
    <source>
        <strain evidence="2">Niue_2</strain>
        <tissue evidence="2">Leaf</tissue>
    </source>
</reference>
<evidence type="ECO:0000313" key="2">
    <source>
        <dbReference type="EMBL" id="MQL80975.1"/>
    </source>
</evidence>
<feature type="region of interest" description="Disordered" evidence="1">
    <location>
        <begin position="135"/>
        <end position="193"/>
    </location>
</feature>